<sequence>MDATKTKLMTKKNLKMMSQVLFSLLKHSKLPKSKTKIEVITGSEEELPQGFLGPDELEEFVANLFLPEASPIDLNLLHNNVGFYGMLGTLFDLKSFALVAFHTVLASNLSTSEAWKPNEITMTIEFNVVFHYIKCCSPLLTLF</sequence>
<reference evidence="1" key="1">
    <citation type="submission" date="2013-11" db="EMBL/GenBank/DDBJ databases">
        <title>Genome sequence of the fusiform rust pathogen reveals effectors for host alternation and coevolution with pine.</title>
        <authorList>
            <consortium name="DOE Joint Genome Institute"/>
            <person name="Smith K."/>
            <person name="Pendleton A."/>
            <person name="Kubisiak T."/>
            <person name="Anderson C."/>
            <person name="Salamov A."/>
            <person name="Aerts A."/>
            <person name="Riley R."/>
            <person name="Clum A."/>
            <person name="Lindquist E."/>
            <person name="Ence D."/>
            <person name="Campbell M."/>
            <person name="Kronenberg Z."/>
            <person name="Feau N."/>
            <person name="Dhillon B."/>
            <person name="Hamelin R."/>
            <person name="Burleigh J."/>
            <person name="Smith J."/>
            <person name="Yandell M."/>
            <person name="Nelson C."/>
            <person name="Grigoriev I."/>
            <person name="Davis J."/>
        </authorList>
    </citation>
    <scope>NUCLEOTIDE SEQUENCE</scope>
    <source>
        <strain evidence="1">G11</strain>
    </source>
</reference>
<proteinExistence type="predicted"/>
<evidence type="ECO:0000313" key="2">
    <source>
        <dbReference type="Proteomes" id="UP000886653"/>
    </source>
</evidence>
<evidence type="ECO:0000313" key="1">
    <source>
        <dbReference type="EMBL" id="KAG0150787.1"/>
    </source>
</evidence>
<dbReference type="EMBL" id="MU167217">
    <property type="protein sequence ID" value="KAG0150787.1"/>
    <property type="molecule type" value="Genomic_DNA"/>
</dbReference>
<protein>
    <submittedName>
        <fullName evidence="1">Uncharacterized protein</fullName>
    </submittedName>
</protein>
<keyword evidence="2" id="KW-1185">Reference proteome</keyword>
<comment type="caution">
    <text evidence="1">The sequence shown here is derived from an EMBL/GenBank/DDBJ whole genome shotgun (WGS) entry which is preliminary data.</text>
</comment>
<accession>A0A9P6TFV4</accession>
<dbReference type="AlphaFoldDB" id="A0A9P6TFV4"/>
<name>A0A9P6TFV4_9BASI</name>
<dbReference type="Proteomes" id="UP000886653">
    <property type="component" value="Unassembled WGS sequence"/>
</dbReference>
<organism evidence="1 2">
    <name type="scientific">Cronartium quercuum f. sp. fusiforme G11</name>
    <dbReference type="NCBI Taxonomy" id="708437"/>
    <lineage>
        <taxon>Eukaryota</taxon>
        <taxon>Fungi</taxon>
        <taxon>Dikarya</taxon>
        <taxon>Basidiomycota</taxon>
        <taxon>Pucciniomycotina</taxon>
        <taxon>Pucciniomycetes</taxon>
        <taxon>Pucciniales</taxon>
        <taxon>Coleosporiaceae</taxon>
        <taxon>Cronartium</taxon>
    </lineage>
</organism>
<gene>
    <name evidence="1" type="ORF">CROQUDRAFT_130496</name>
</gene>